<dbReference type="Proteomes" id="UP000199659">
    <property type="component" value="Unassembled WGS sequence"/>
</dbReference>
<dbReference type="OrthoDB" id="9773293at2"/>
<protein>
    <submittedName>
        <fullName evidence="2">Pimeloyl-ACP methyl ester carboxylesterase</fullName>
    </submittedName>
</protein>
<reference evidence="2 3" key="1">
    <citation type="submission" date="2016-10" db="EMBL/GenBank/DDBJ databases">
        <authorList>
            <person name="de Groot N.N."/>
        </authorList>
    </citation>
    <scope>NUCLEOTIDE SEQUENCE [LARGE SCALE GENOMIC DNA]</scope>
    <source>
        <strain evidence="2 3">743A</strain>
    </source>
</reference>
<dbReference type="Pfam" id="PF00561">
    <property type="entry name" value="Abhydrolase_1"/>
    <property type="match status" value="1"/>
</dbReference>
<dbReference type="Gene3D" id="3.40.50.1820">
    <property type="entry name" value="alpha/beta hydrolase"/>
    <property type="match status" value="1"/>
</dbReference>
<organism evidence="2 3">
    <name type="scientific">Anaeromicropila populeti</name>
    <dbReference type="NCBI Taxonomy" id="37658"/>
    <lineage>
        <taxon>Bacteria</taxon>
        <taxon>Bacillati</taxon>
        <taxon>Bacillota</taxon>
        <taxon>Clostridia</taxon>
        <taxon>Lachnospirales</taxon>
        <taxon>Lachnospiraceae</taxon>
        <taxon>Anaeromicropila</taxon>
    </lineage>
</organism>
<dbReference type="SUPFAM" id="SSF53474">
    <property type="entry name" value="alpha/beta-Hydrolases"/>
    <property type="match status" value="1"/>
</dbReference>
<dbReference type="STRING" id="37658.SAMN05661086_02015"/>
<dbReference type="GO" id="GO:0016020">
    <property type="term" value="C:membrane"/>
    <property type="evidence" value="ECO:0007669"/>
    <property type="project" value="TreeGrafter"/>
</dbReference>
<evidence type="ECO:0000313" key="2">
    <source>
        <dbReference type="EMBL" id="SFR83298.1"/>
    </source>
</evidence>
<dbReference type="EMBL" id="FOYZ01000007">
    <property type="protein sequence ID" value="SFR83298.1"/>
    <property type="molecule type" value="Genomic_DNA"/>
</dbReference>
<accession>A0A1I6JWM6</accession>
<evidence type="ECO:0000313" key="3">
    <source>
        <dbReference type="Proteomes" id="UP000199659"/>
    </source>
</evidence>
<keyword evidence="3" id="KW-1185">Reference proteome</keyword>
<name>A0A1I6JWM6_9FIRM</name>
<dbReference type="PANTHER" id="PTHR43798">
    <property type="entry name" value="MONOACYLGLYCEROL LIPASE"/>
    <property type="match status" value="1"/>
</dbReference>
<dbReference type="AlphaFoldDB" id="A0A1I6JWM6"/>
<dbReference type="PANTHER" id="PTHR43798:SF33">
    <property type="entry name" value="HYDROLASE, PUTATIVE (AFU_ORTHOLOGUE AFUA_2G14860)-RELATED"/>
    <property type="match status" value="1"/>
</dbReference>
<gene>
    <name evidence="2" type="ORF">SAMN05661086_02015</name>
</gene>
<proteinExistence type="predicted"/>
<dbReference type="InterPro" id="IPR029058">
    <property type="entry name" value="AB_hydrolase_fold"/>
</dbReference>
<dbReference type="RefSeq" id="WP_092560557.1">
    <property type="nucleotide sequence ID" value="NZ_FOYZ01000007.1"/>
</dbReference>
<feature type="domain" description="AB hydrolase-1" evidence="1">
    <location>
        <begin position="23"/>
        <end position="246"/>
    </location>
</feature>
<dbReference type="InterPro" id="IPR050266">
    <property type="entry name" value="AB_hydrolase_sf"/>
</dbReference>
<evidence type="ECO:0000259" key="1">
    <source>
        <dbReference type="Pfam" id="PF00561"/>
    </source>
</evidence>
<sequence length="261" mass="28719">MECIIGNEKISYMQMGKADSPYTMVFIHGATMTGAGMAPLAEQFTDYNCIVVDLPGHGGSAGETKRTVDEFSESIDLFLQELLKNQIISNHITIVGYSMGGGISFELALKQREEYKRLVILCSGAGFPGYVPLVDKVRSHPAEEFSSADFFTHAFGANTTEEQKVFLLDVLNKTKVDDSIGYLDLVAAGTYDKLARANEVTVPVLIVAGDQDQIVEAGCGINLWKSLQNAFLFIIPFRGHTVIFEELEQVVKTMKDFCVHN</sequence>
<dbReference type="PRINTS" id="PR00111">
    <property type="entry name" value="ABHYDROLASE"/>
</dbReference>
<dbReference type="InterPro" id="IPR000073">
    <property type="entry name" value="AB_hydrolase_1"/>
</dbReference>